<reference evidence="13 14" key="1">
    <citation type="submission" date="2019-11" db="EMBL/GenBank/DDBJ databases">
        <title>Comparative genomics of hydrocarbon-degrading Desulfosarcina strains.</title>
        <authorList>
            <person name="Watanabe M."/>
            <person name="Kojima H."/>
            <person name="Fukui M."/>
        </authorList>
    </citation>
    <scope>NUCLEOTIDE SEQUENCE [LARGE SCALE GENOMIC DNA]</scope>
    <source>
        <strain evidence="13 14">PP31</strain>
    </source>
</reference>
<evidence type="ECO:0000259" key="11">
    <source>
        <dbReference type="Pfam" id="PF02558"/>
    </source>
</evidence>
<evidence type="ECO:0000313" key="14">
    <source>
        <dbReference type="Proteomes" id="UP000427769"/>
    </source>
</evidence>
<evidence type="ECO:0000256" key="5">
    <source>
        <dbReference type="ARBA" id="ARBA00022857"/>
    </source>
</evidence>
<feature type="signal peptide" evidence="10">
    <location>
        <begin position="1"/>
        <end position="22"/>
    </location>
</feature>
<evidence type="ECO:0000256" key="10">
    <source>
        <dbReference type="SAM" id="SignalP"/>
    </source>
</evidence>
<keyword evidence="5 9" id="KW-0521">NADP</keyword>
<dbReference type="GO" id="GO:0015940">
    <property type="term" value="P:pantothenate biosynthetic process"/>
    <property type="evidence" value="ECO:0007669"/>
    <property type="project" value="UniProtKB-UniPathway"/>
</dbReference>
<dbReference type="InterPro" id="IPR036291">
    <property type="entry name" value="NAD(P)-bd_dom_sf"/>
</dbReference>
<evidence type="ECO:0000313" key="13">
    <source>
        <dbReference type="EMBL" id="BBO77012.1"/>
    </source>
</evidence>
<feature type="domain" description="Ketopantoate reductase N-terminal" evidence="11">
    <location>
        <begin position="3"/>
        <end position="150"/>
    </location>
</feature>
<keyword evidence="9" id="KW-0566">Pantothenate biosynthesis</keyword>
<keyword evidence="10" id="KW-0732">Signal</keyword>
<comment type="similarity">
    <text evidence="2 9">Belongs to the ketopantoate reductase family.</text>
</comment>
<dbReference type="InterPro" id="IPR013332">
    <property type="entry name" value="KPR_N"/>
</dbReference>
<dbReference type="RefSeq" id="WP_155305802.1">
    <property type="nucleotide sequence ID" value="NZ_AP021875.1"/>
</dbReference>
<keyword evidence="14" id="KW-1185">Reference proteome</keyword>
<dbReference type="AlphaFoldDB" id="A0A5K7Z4R5"/>
<proteinExistence type="inferred from homology"/>
<dbReference type="SUPFAM" id="SSF51735">
    <property type="entry name" value="NAD(P)-binding Rossmann-fold domains"/>
    <property type="match status" value="1"/>
</dbReference>
<dbReference type="FunFam" id="1.10.1040.10:FF:000017">
    <property type="entry name" value="2-dehydropantoate 2-reductase"/>
    <property type="match status" value="1"/>
</dbReference>
<comment type="catalytic activity">
    <reaction evidence="8 9">
        <text>(R)-pantoate + NADP(+) = 2-dehydropantoate + NADPH + H(+)</text>
        <dbReference type="Rhea" id="RHEA:16233"/>
        <dbReference type="ChEBI" id="CHEBI:11561"/>
        <dbReference type="ChEBI" id="CHEBI:15378"/>
        <dbReference type="ChEBI" id="CHEBI:15980"/>
        <dbReference type="ChEBI" id="CHEBI:57783"/>
        <dbReference type="ChEBI" id="CHEBI:58349"/>
        <dbReference type="EC" id="1.1.1.169"/>
    </reaction>
</comment>
<dbReference type="InterPro" id="IPR050838">
    <property type="entry name" value="Ketopantoate_reductase"/>
</dbReference>
<dbReference type="GO" id="GO:0008677">
    <property type="term" value="F:2-dehydropantoate 2-reductase activity"/>
    <property type="evidence" value="ECO:0007669"/>
    <property type="project" value="UniProtKB-EC"/>
</dbReference>
<dbReference type="GO" id="GO:0005737">
    <property type="term" value="C:cytoplasm"/>
    <property type="evidence" value="ECO:0007669"/>
    <property type="project" value="TreeGrafter"/>
</dbReference>
<comment type="function">
    <text evidence="9">Catalyzes the NADPH-dependent reduction of ketopantoate into pantoic acid.</text>
</comment>
<keyword evidence="6 9" id="KW-0560">Oxidoreductase</keyword>
<dbReference type="Gene3D" id="1.10.1040.10">
    <property type="entry name" value="N-(1-d-carboxylethyl)-l-norvaline Dehydrogenase, domain 2"/>
    <property type="match status" value="1"/>
</dbReference>
<dbReference type="NCBIfam" id="TIGR00745">
    <property type="entry name" value="apbA_panE"/>
    <property type="match status" value="1"/>
</dbReference>
<protein>
    <recommendedName>
        <fullName evidence="4 9">2-dehydropantoate 2-reductase</fullName>
        <ecNumber evidence="3 9">1.1.1.169</ecNumber>
    </recommendedName>
    <alternativeName>
        <fullName evidence="7 9">Ketopantoate reductase</fullName>
    </alternativeName>
</protein>
<evidence type="ECO:0000256" key="3">
    <source>
        <dbReference type="ARBA" id="ARBA00013014"/>
    </source>
</evidence>
<dbReference type="InterPro" id="IPR013752">
    <property type="entry name" value="KPA_reductase"/>
</dbReference>
<dbReference type="PANTHER" id="PTHR43765">
    <property type="entry name" value="2-DEHYDROPANTOATE 2-REDUCTASE-RELATED"/>
    <property type="match status" value="1"/>
</dbReference>
<evidence type="ECO:0000256" key="2">
    <source>
        <dbReference type="ARBA" id="ARBA00007870"/>
    </source>
</evidence>
<dbReference type="PANTHER" id="PTHR43765:SF2">
    <property type="entry name" value="2-DEHYDROPANTOATE 2-REDUCTASE"/>
    <property type="match status" value="1"/>
</dbReference>
<dbReference type="EMBL" id="AP021875">
    <property type="protein sequence ID" value="BBO77012.1"/>
    <property type="molecule type" value="Genomic_DNA"/>
</dbReference>
<dbReference type="KEGG" id="dwd:DSCW_44290"/>
<dbReference type="UniPathway" id="UPA00028">
    <property type="reaction ID" value="UER00004"/>
</dbReference>
<gene>
    <name evidence="13" type="primary">panE_1</name>
    <name evidence="13" type="ORF">DSCW_44290</name>
</gene>
<accession>A0A5K7Z4R5</accession>
<comment type="pathway">
    <text evidence="1 9">Cofactor biosynthesis; (R)-pantothenate biosynthesis; (R)-pantoate from 3-methyl-2-oxobutanoate: step 2/2.</text>
</comment>
<evidence type="ECO:0000256" key="6">
    <source>
        <dbReference type="ARBA" id="ARBA00023002"/>
    </source>
</evidence>
<dbReference type="InterPro" id="IPR013328">
    <property type="entry name" value="6PGD_dom2"/>
</dbReference>
<feature type="chain" id="PRO_5024447656" description="2-dehydropantoate 2-reductase" evidence="10">
    <location>
        <begin position="23"/>
        <end position="303"/>
    </location>
</feature>
<dbReference type="InterPro" id="IPR008927">
    <property type="entry name" value="6-PGluconate_DH-like_C_sf"/>
</dbReference>
<evidence type="ECO:0000256" key="9">
    <source>
        <dbReference type="RuleBase" id="RU362068"/>
    </source>
</evidence>
<organism evidence="13 14">
    <name type="scientific">Desulfosarcina widdelii</name>
    <dbReference type="NCBI Taxonomy" id="947919"/>
    <lineage>
        <taxon>Bacteria</taxon>
        <taxon>Pseudomonadati</taxon>
        <taxon>Thermodesulfobacteriota</taxon>
        <taxon>Desulfobacteria</taxon>
        <taxon>Desulfobacterales</taxon>
        <taxon>Desulfosarcinaceae</taxon>
        <taxon>Desulfosarcina</taxon>
    </lineage>
</organism>
<dbReference type="Pfam" id="PF08546">
    <property type="entry name" value="ApbA_C"/>
    <property type="match status" value="1"/>
</dbReference>
<evidence type="ECO:0000256" key="4">
    <source>
        <dbReference type="ARBA" id="ARBA00019465"/>
    </source>
</evidence>
<evidence type="ECO:0000256" key="8">
    <source>
        <dbReference type="ARBA" id="ARBA00048793"/>
    </source>
</evidence>
<sequence>MKIAVIGAGAMGSLFGALLAEAGQEVTLLDIRQDHVDAVNAEGLVVEKEGTRRQIRIRATQDANSVGPTDLCIVFVKSTQTAEAARTVARLAGPSAPVLTLQNGMGNAEALAEALDPIRIIAGTTSHGATFLGPGAIRHAGSGDTVIGPWYEEGTAGAEAVAEAFDKAGIATRVVAEVRSVMWAKLFINVGINAITALTGIKNGQLLDLEQTRRLSRDAVEEAMAVAEARGIAIEGDPVEKVFQVAQATGTNRSSMGQDVDSRRMTEIGAINGFIVREAQKVRVPAPVNQTLSALVETLQAHY</sequence>
<evidence type="ECO:0000256" key="7">
    <source>
        <dbReference type="ARBA" id="ARBA00032024"/>
    </source>
</evidence>
<feature type="domain" description="Ketopantoate reductase C-terminal" evidence="12">
    <location>
        <begin position="178"/>
        <end position="299"/>
    </location>
</feature>
<dbReference type="GO" id="GO:0050661">
    <property type="term" value="F:NADP binding"/>
    <property type="evidence" value="ECO:0007669"/>
    <property type="project" value="TreeGrafter"/>
</dbReference>
<dbReference type="Pfam" id="PF02558">
    <property type="entry name" value="ApbA"/>
    <property type="match status" value="1"/>
</dbReference>
<dbReference type="Proteomes" id="UP000427769">
    <property type="component" value="Chromosome"/>
</dbReference>
<evidence type="ECO:0000256" key="1">
    <source>
        <dbReference type="ARBA" id="ARBA00004994"/>
    </source>
</evidence>
<dbReference type="InterPro" id="IPR003710">
    <property type="entry name" value="ApbA"/>
</dbReference>
<evidence type="ECO:0000259" key="12">
    <source>
        <dbReference type="Pfam" id="PF08546"/>
    </source>
</evidence>
<dbReference type="EC" id="1.1.1.169" evidence="3 9"/>
<name>A0A5K7Z4R5_9BACT</name>
<dbReference type="SUPFAM" id="SSF48179">
    <property type="entry name" value="6-phosphogluconate dehydrogenase C-terminal domain-like"/>
    <property type="match status" value="1"/>
</dbReference>
<dbReference type="OrthoDB" id="5333395at2"/>
<dbReference type="Gene3D" id="3.40.50.720">
    <property type="entry name" value="NAD(P)-binding Rossmann-like Domain"/>
    <property type="match status" value="1"/>
</dbReference>